<sequence length="204" mass="23485">MTETKWPESTTPYISLTNPLYKIYIANCDAETAIQREASMGTTLALHPDLQPYIHSIDKVPGMAIMIDLYFPQNYKTRIISVYLSSSVSKHSNHAQKSIMNWIQNAHLRQFDIIVMCDFNNNINNKKLPTRHLLNKLQESGLTSLLDFNDIEEHTWFRDNSKSQIDNIWTSYLILLDVLEPKLLTSDESTKSNHKILSIDGTLE</sequence>
<keyword evidence="2" id="KW-1185">Reference proteome</keyword>
<dbReference type="SUPFAM" id="SSF56219">
    <property type="entry name" value="DNase I-like"/>
    <property type="match status" value="1"/>
</dbReference>
<dbReference type="Proteomes" id="UP000789901">
    <property type="component" value="Unassembled WGS sequence"/>
</dbReference>
<protein>
    <submittedName>
        <fullName evidence="1">29945_t:CDS:1</fullName>
    </submittedName>
</protein>
<dbReference type="InterPro" id="IPR036691">
    <property type="entry name" value="Endo/exonu/phosph_ase_sf"/>
</dbReference>
<comment type="caution">
    <text evidence="1">The sequence shown here is derived from an EMBL/GenBank/DDBJ whole genome shotgun (WGS) entry which is preliminary data.</text>
</comment>
<proteinExistence type="predicted"/>
<organism evidence="1 2">
    <name type="scientific">Gigaspora margarita</name>
    <dbReference type="NCBI Taxonomy" id="4874"/>
    <lineage>
        <taxon>Eukaryota</taxon>
        <taxon>Fungi</taxon>
        <taxon>Fungi incertae sedis</taxon>
        <taxon>Mucoromycota</taxon>
        <taxon>Glomeromycotina</taxon>
        <taxon>Glomeromycetes</taxon>
        <taxon>Diversisporales</taxon>
        <taxon>Gigasporaceae</taxon>
        <taxon>Gigaspora</taxon>
    </lineage>
</organism>
<dbReference type="Gene3D" id="3.60.10.10">
    <property type="entry name" value="Endonuclease/exonuclease/phosphatase"/>
    <property type="match status" value="1"/>
</dbReference>
<name>A0ABN7VUR3_GIGMA</name>
<evidence type="ECO:0000313" key="1">
    <source>
        <dbReference type="EMBL" id="CAG8800921.1"/>
    </source>
</evidence>
<accession>A0ABN7VUR3</accession>
<reference evidence="1 2" key="1">
    <citation type="submission" date="2021-06" db="EMBL/GenBank/DDBJ databases">
        <authorList>
            <person name="Kallberg Y."/>
            <person name="Tangrot J."/>
            <person name="Rosling A."/>
        </authorList>
    </citation>
    <scope>NUCLEOTIDE SEQUENCE [LARGE SCALE GENOMIC DNA]</scope>
    <source>
        <strain evidence="1 2">120-4 pot B 10/14</strain>
    </source>
</reference>
<evidence type="ECO:0000313" key="2">
    <source>
        <dbReference type="Proteomes" id="UP000789901"/>
    </source>
</evidence>
<gene>
    <name evidence="1" type="ORF">GMARGA_LOCUS23084</name>
</gene>
<dbReference type="EMBL" id="CAJVQB010023023">
    <property type="protein sequence ID" value="CAG8800921.1"/>
    <property type="molecule type" value="Genomic_DNA"/>
</dbReference>